<accession>A0A899FX66</accession>
<dbReference type="Gene3D" id="1.10.510.10">
    <property type="entry name" value="Transferase(Phosphotransferase) domain 1"/>
    <property type="match status" value="1"/>
</dbReference>
<dbReference type="InterPro" id="IPR030616">
    <property type="entry name" value="Aur-like"/>
</dbReference>
<feature type="binding site" evidence="7">
    <location>
        <begin position="135"/>
        <end position="136"/>
    </location>
    <ligand>
        <name>ATP</name>
        <dbReference type="ChEBI" id="CHEBI:30616"/>
    </ligand>
</feature>
<dbReference type="EMBL" id="CP054542">
    <property type="protein sequence ID" value="QSL66391.1"/>
    <property type="molecule type" value="Genomic_DNA"/>
</dbReference>
<feature type="binding site" evidence="7">
    <location>
        <position position="149"/>
    </location>
    <ligand>
        <name>ATP</name>
        <dbReference type="ChEBI" id="CHEBI:30616"/>
    </ligand>
</feature>
<dbReference type="PANTHER" id="PTHR24350">
    <property type="entry name" value="SERINE/THREONINE-PROTEIN KINASE IAL-RELATED"/>
    <property type="match status" value="1"/>
</dbReference>
<keyword evidence="3 7" id="KW-0547">Nucleotide-binding</keyword>
<keyword evidence="5 7" id="KW-0067">ATP-binding</keyword>
<evidence type="ECO:0000259" key="9">
    <source>
        <dbReference type="PROSITE" id="PS50011"/>
    </source>
</evidence>
<evidence type="ECO:0000256" key="3">
    <source>
        <dbReference type="ARBA" id="ARBA00022741"/>
    </source>
</evidence>
<evidence type="ECO:0000256" key="4">
    <source>
        <dbReference type="ARBA" id="ARBA00022777"/>
    </source>
</evidence>
<dbReference type="InterPro" id="IPR000719">
    <property type="entry name" value="Prot_kinase_dom"/>
</dbReference>
<reference evidence="10" key="1">
    <citation type="submission" date="2020-06" db="EMBL/GenBank/DDBJ databases">
        <title>Genomes of multiple members of Pneumocystis genus reveal paths to human pathogen Pneumocystis jirovecii.</title>
        <authorList>
            <person name="Cisse O.H."/>
            <person name="Ma L."/>
            <person name="Dekker J."/>
            <person name="Khil P."/>
            <person name="Jo J."/>
            <person name="Brenchley J."/>
            <person name="Blair R."/>
            <person name="Pahar B."/>
            <person name="Chabe M."/>
            <person name="Van Rompay K.A."/>
            <person name="Keesler R."/>
            <person name="Sukura A."/>
            <person name="Hirsch V."/>
            <person name="Kutty G."/>
            <person name="Liu Y."/>
            <person name="Peng L."/>
            <person name="Chen J."/>
            <person name="Song J."/>
            <person name="Weissenbacher-Lang C."/>
            <person name="Xu J."/>
            <person name="Upham N.S."/>
            <person name="Stajich J.E."/>
            <person name="Cuomo C.A."/>
            <person name="Cushion M.T."/>
            <person name="Kovacs J.A."/>
        </authorList>
    </citation>
    <scope>NUCLEOTIDE SEQUENCE</scope>
    <source>
        <strain evidence="10">2A</strain>
    </source>
</reference>
<feature type="cross-link" description="Glycyl lysine isopeptide (Lys-Gly) (interchain with G-Cter in SUMO2)" evidence="8">
    <location>
        <position position="133"/>
    </location>
</feature>
<organism evidence="10 11">
    <name type="scientific">Pneumocystis wakefieldiae</name>
    <dbReference type="NCBI Taxonomy" id="38082"/>
    <lineage>
        <taxon>Eukaryota</taxon>
        <taxon>Fungi</taxon>
        <taxon>Dikarya</taxon>
        <taxon>Ascomycota</taxon>
        <taxon>Taphrinomycotina</taxon>
        <taxon>Pneumocystomycetes</taxon>
        <taxon>Pneumocystaceae</taxon>
        <taxon>Pneumocystis</taxon>
    </lineage>
</organism>
<name>A0A899FX66_9ASCO</name>
<proteinExistence type="predicted"/>
<evidence type="ECO:0000256" key="1">
    <source>
        <dbReference type="ARBA" id="ARBA00022527"/>
    </source>
</evidence>
<dbReference type="FunFam" id="1.10.510.10:FF:000571">
    <property type="entry name" value="Maternal embryonic leucine zipper kinase"/>
    <property type="match status" value="1"/>
</dbReference>
<dbReference type="SUPFAM" id="SSF56112">
    <property type="entry name" value="Protein kinase-like (PK-like)"/>
    <property type="match status" value="1"/>
</dbReference>
<keyword evidence="4" id="KW-0418">Kinase</keyword>
<evidence type="ECO:0000256" key="5">
    <source>
        <dbReference type="ARBA" id="ARBA00022840"/>
    </source>
</evidence>
<dbReference type="AlphaFoldDB" id="A0A899FX66"/>
<dbReference type="Pfam" id="PF00069">
    <property type="entry name" value="Pkinase"/>
    <property type="match status" value="1"/>
</dbReference>
<evidence type="ECO:0000313" key="10">
    <source>
        <dbReference type="EMBL" id="QSL66391.1"/>
    </source>
</evidence>
<dbReference type="InterPro" id="IPR011009">
    <property type="entry name" value="Kinase-like_dom_sf"/>
</dbReference>
<evidence type="ECO:0000256" key="8">
    <source>
        <dbReference type="PIRSR" id="PIRSR630616-3"/>
    </source>
</evidence>
<dbReference type="SMART" id="SM00220">
    <property type="entry name" value="S_TKc"/>
    <property type="match status" value="1"/>
</dbReference>
<keyword evidence="11" id="KW-1185">Reference proteome</keyword>
<dbReference type="GO" id="GO:0005524">
    <property type="term" value="F:ATP binding"/>
    <property type="evidence" value="ECO:0007669"/>
    <property type="project" value="UniProtKB-KW"/>
</dbReference>
<keyword evidence="1" id="KW-0723">Serine/threonine-protein kinase</keyword>
<evidence type="ECO:0000313" key="11">
    <source>
        <dbReference type="Proteomes" id="UP000663699"/>
    </source>
</evidence>
<feature type="domain" description="Protein kinase" evidence="9">
    <location>
        <begin position="1"/>
        <end position="260"/>
    </location>
</feature>
<dbReference type="Proteomes" id="UP000663699">
    <property type="component" value="Chromosome 11"/>
</dbReference>
<protein>
    <recommendedName>
        <fullName evidence="9">Protein kinase domain-containing protein</fullName>
    </recommendedName>
</protein>
<feature type="active site" description="Proton acceptor" evidence="6">
    <location>
        <position position="131"/>
    </location>
</feature>
<evidence type="ECO:0000256" key="2">
    <source>
        <dbReference type="ARBA" id="ARBA00022679"/>
    </source>
</evidence>
<sequence>MDYGAALIKSERNFQARLAQSYHDLISSLKAPVPEQISHYRIGKMIGKGGYSKVYKDCSKIQMDHPHIIKLYEVLYTEEHVWLVQEYCSGGELYDYLVKHTKLSESETKILFSQISSAVAYIHLHGSVHRDIKLENIFLTASGNAKVGDLGFIREQVTNKLLQTWSGTLAYSAPEIVNESINTEEKIDVWSLGVLLYALLCGELPFDDDDEGLLRLKILNDHPKWKNDLSPEALELLQLMLAKNYKDRPTVIDVLKHPFLEPIGKEYLQYLKVRNLQHFSTNLEQDILFNMNMIGINVDMLKRSVIENKCDALRALWLLIREKVEESSGSSVNKKSSKEQKKNEFLQLNIVTHDMIKKRSCKKISNLKDLFVYSKFSSYFYVKSTQNIMENDCREMPTNSFKHKNNIGGLLSILIIFKKWLISLLKYKNSKNEGLDTGISLNMQKHIFKDTNTLTNLRPHILHQVDKTNANLIQKPSIPSFSLYISNHLKGPDTLKNENNSYISNFKKKIPLRGVFKNLDCNTDKYIYSHENSICSPFNEGIIQPDHSFLSSYKKRTNIQEQCYNYNEFDTKLENTKKRLKKNEKAEPRLLQKIVEEDETLNK</sequence>
<dbReference type="GO" id="GO:0004674">
    <property type="term" value="F:protein serine/threonine kinase activity"/>
    <property type="evidence" value="ECO:0007669"/>
    <property type="project" value="UniProtKB-KW"/>
</dbReference>
<dbReference type="OrthoDB" id="942095at2759"/>
<evidence type="ECO:0000256" key="6">
    <source>
        <dbReference type="PIRSR" id="PIRSR630616-1"/>
    </source>
</evidence>
<gene>
    <name evidence="10" type="ORF">MERGE_000770</name>
</gene>
<evidence type="ECO:0000256" key="7">
    <source>
        <dbReference type="PIRSR" id="PIRSR630616-2"/>
    </source>
</evidence>
<dbReference type="PROSITE" id="PS50011">
    <property type="entry name" value="PROTEIN_KINASE_DOM"/>
    <property type="match status" value="1"/>
</dbReference>
<keyword evidence="2" id="KW-0808">Transferase</keyword>